<dbReference type="EMBL" id="ALBS01000324">
    <property type="protein sequence ID" value="EJT45578.1"/>
    <property type="molecule type" value="Genomic_DNA"/>
</dbReference>
<dbReference type="AlphaFoldDB" id="J5Q5J8"/>
<dbReference type="GO" id="GO:0061640">
    <property type="term" value="P:cytoskeleton-dependent cytokinesis"/>
    <property type="evidence" value="ECO:0007669"/>
    <property type="project" value="InterPro"/>
</dbReference>
<proteinExistence type="predicted"/>
<dbReference type="Proteomes" id="UP000002748">
    <property type="component" value="Unassembled WGS sequence"/>
</dbReference>
<evidence type="ECO:0000313" key="2">
    <source>
        <dbReference type="Proteomes" id="UP000002748"/>
    </source>
</evidence>
<reference evidence="1 2" key="1">
    <citation type="journal article" date="2012" name="Eukaryot. Cell">
        <title>Draft genome sequence of CBS 2479, the standard type strain of Trichosporon asahii.</title>
        <authorList>
            <person name="Yang R.Y."/>
            <person name="Li H.T."/>
            <person name="Zhu H."/>
            <person name="Zhou G.P."/>
            <person name="Wang M."/>
            <person name="Wang L."/>
        </authorList>
    </citation>
    <scope>NUCLEOTIDE SEQUENCE [LARGE SCALE GENOMIC DNA]</scope>
    <source>
        <strain evidence="2">ATCC 90039 / CBS 2479 / JCM 2466 / KCTC 7840 / NCYC 2677 / UAMH 7654</strain>
    </source>
</reference>
<dbReference type="InterPro" id="IPR009991">
    <property type="entry name" value="DCTN3"/>
</dbReference>
<organism evidence="1 2">
    <name type="scientific">Trichosporon asahii var. asahii (strain ATCC 90039 / CBS 2479 / JCM 2466 / KCTC 7840 / NBRC 103889/ NCYC 2677 / UAMH 7654)</name>
    <name type="common">Yeast</name>
    <dbReference type="NCBI Taxonomy" id="1186058"/>
    <lineage>
        <taxon>Eukaryota</taxon>
        <taxon>Fungi</taxon>
        <taxon>Dikarya</taxon>
        <taxon>Basidiomycota</taxon>
        <taxon>Agaricomycotina</taxon>
        <taxon>Tremellomycetes</taxon>
        <taxon>Trichosporonales</taxon>
        <taxon>Trichosporonaceae</taxon>
        <taxon>Trichosporon</taxon>
    </lineage>
</organism>
<dbReference type="RefSeq" id="XP_014176708.1">
    <property type="nucleotide sequence ID" value="XM_014321233.1"/>
</dbReference>
<comment type="caution">
    <text evidence="1">The sequence shown here is derived from an EMBL/GenBank/DDBJ whole genome shotgun (WGS) entry which is preliminary data.</text>
</comment>
<dbReference type="PANTHER" id="PTHR28360">
    <property type="entry name" value="DYNACTIN SUBUNIT 3"/>
    <property type="match status" value="1"/>
</dbReference>
<gene>
    <name evidence="1" type="ORF">A1Q1_06024</name>
</gene>
<dbReference type="GeneID" id="25989536"/>
<sequence length="193" mass="21394">MRLRALEGRVGRASDNATPLVTRVAALTTALEDAVAGVPALKQFYDNYDRYAPLLSTQAEDLLETEDRVRPADLLPLESKAQLVISAAPDLIEAEKGLREIDILDKRGVAGAGDLEQITTLAPALEKGQAELKVRRERLARERAAVSGLVARYNEFTETVSELFLQLHQDVTRLEEGVARAERAKRKEEAERY</sequence>
<dbReference type="KEGG" id="tasa:A1Q1_06024"/>
<dbReference type="VEuPathDB" id="FungiDB:A1Q1_06024"/>
<evidence type="ECO:0000313" key="1">
    <source>
        <dbReference type="EMBL" id="EJT45578.1"/>
    </source>
</evidence>
<dbReference type="Pfam" id="PF07426">
    <property type="entry name" value="Dynactin_p22"/>
    <property type="match status" value="1"/>
</dbReference>
<dbReference type="PANTHER" id="PTHR28360:SF1">
    <property type="entry name" value="DYNACTIN SUBUNIT 3"/>
    <property type="match status" value="1"/>
</dbReference>
<dbReference type="GO" id="GO:0005869">
    <property type="term" value="C:dynactin complex"/>
    <property type="evidence" value="ECO:0007669"/>
    <property type="project" value="InterPro"/>
</dbReference>
<accession>J5Q5J8</accession>
<name>J5Q5J8_TRIAS</name>
<dbReference type="HOGENOM" id="CLU_1409726_0_0_1"/>
<dbReference type="OrthoDB" id="16729at2759"/>
<protein>
    <submittedName>
        <fullName evidence="1">Uncharacterized protein</fullName>
    </submittedName>
</protein>